<feature type="region of interest" description="Disordered" evidence="1">
    <location>
        <begin position="73"/>
        <end position="107"/>
    </location>
</feature>
<feature type="compositionally biased region" description="Basic residues" evidence="1">
    <location>
        <begin position="79"/>
        <end position="90"/>
    </location>
</feature>
<keyword evidence="3" id="KW-1185">Reference proteome</keyword>
<evidence type="ECO:0000313" key="2">
    <source>
        <dbReference type="EMBL" id="KAL3872113.1"/>
    </source>
</evidence>
<dbReference type="Proteomes" id="UP001634394">
    <property type="component" value="Unassembled WGS sequence"/>
</dbReference>
<accession>A0ABD3WHA7</accession>
<protein>
    <submittedName>
        <fullName evidence="2">Uncharacterized protein</fullName>
    </submittedName>
</protein>
<proteinExistence type="predicted"/>
<name>A0ABD3WHA7_SINWO</name>
<evidence type="ECO:0000313" key="3">
    <source>
        <dbReference type="Proteomes" id="UP001634394"/>
    </source>
</evidence>
<dbReference type="EMBL" id="JBJQND010000007">
    <property type="protein sequence ID" value="KAL3872113.1"/>
    <property type="molecule type" value="Genomic_DNA"/>
</dbReference>
<reference evidence="2 3" key="1">
    <citation type="submission" date="2024-11" db="EMBL/GenBank/DDBJ databases">
        <title>Chromosome-level genome assembly of the freshwater bivalve Anodonta woodiana.</title>
        <authorList>
            <person name="Chen X."/>
        </authorList>
    </citation>
    <scope>NUCLEOTIDE SEQUENCE [LARGE SCALE GENOMIC DNA]</scope>
    <source>
        <strain evidence="2">MN2024</strain>
        <tissue evidence="2">Gills</tissue>
    </source>
</reference>
<gene>
    <name evidence="2" type="ORF">ACJMK2_040065</name>
</gene>
<organism evidence="2 3">
    <name type="scientific">Sinanodonta woodiana</name>
    <name type="common">Chinese pond mussel</name>
    <name type="synonym">Anodonta woodiana</name>
    <dbReference type="NCBI Taxonomy" id="1069815"/>
    <lineage>
        <taxon>Eukaryota</taxon>
        <taxon>Metazoa</taxon>
        <taxon>Spiralia</taxon>
        <taxon>Lophotrochozoa</taxon>
        <taxon>Mollusca</taxon>
        <taxon>Bivalvia</taxon>
        <taxon>Autobranchia</taxon>
        <taxon>Heteroconchia</taxon>
        <taxon>Palaeoheterodonta</taxon>
        <taxon>Unionida</taxon>
        <taxon>Unionoidea</taxon>
        <taxon>Unionidae</taxon>
        <taxon>Unioninae</taxon>
        <taxon>Sinanodonta</taxon>
    </lineage>
</organism>
<sequence>MPTDKPTSYAEAAQITMRPQEITKQDKWIDILTPNKTSRSPRRTIISTSNPFKALTKDDCETITITREIPIPIRTSTPKGKRLTNKRKTRSPASIEKLIQKSQKPRK</sequence>
<comment type="caution">
    <text evidence="2">The sequence shown here is derived from an EMBL/GenBank/DDBJ whole genome shotgun (WGS) entry which is preliminary data.</text>
</comment>
<dbReference type="AlphaFoldDB" id="A0ABD3WHA7"/>
<evidence type="ECO:0000256" key="1">
    <source>
        <dbReference type="SAM" id="MobiDB-lite"/>
    </source>
</evidence>